<dbReference type="Pfam" id="PF02458">
    <property type="entry name" value="Transferase"/>
    <property type="match status" value="1"/>
</dbReference>
<dbReference type="PANTHER" id="PTHR31642:SF13">
    <property type="entry name" value="AGMATINE HYDROXYCINNAMOYLTRANSFERASE 1"/>
    <property type="match status" value="1"/>
</dbReference>
<evidence type="ECO:0000256" key="1">
    <source>
        <dbReference type="ARBA" id="ARBA00009861"/>
    </source>
</evidence>
<dbReference type="OrthoDB" id="671439at2759"/>
<dbReference type="GeneID" id="9639458"/>
<reference evidence="5 6" key="1">
    <citation type="journal article" date="2011" name="Science">
        <title>The Selaginella genome identifies genetic changes associated with the evolution of vascular plants.</title>
        <authorList>
            <person name="Banks J.A."/>
            <person name="Nishiyama T."/>
            <person name="Hasebe M."/>
            <person name="Bowman J.L."/>
            <person name="Gribskov M."/>
            <person name="dePamphilis C."/>
            <person name="Albert V.A."/>
            <person name="Aono N."/>
            <person name="Aoyama T."/>
            <person name="Ambrose B.A."/>
            <person name="Ashton N.W."/>
            <person name="Axtell M.J."/>
            <person name="Barker E."/>
            <person name="Barker M.S."/>
            <person name="Bennetzen J.L."/>
            <person name="Bonawitz N.D."/>
            <person name="Chapple C."/>
            <person name="Cheng C."/>
            <person name="Correa L.G."/>
            <person name="Dacre M."/>
            <person name="DeBarry J."/>
            <person name="Dreyer I."/>
            <person name="Elias M."/>
            <person name="Engstrom E.M."/>
            <person name="Estelle M."/>
            <person name="Feng L."/>
            <person name="Finet C."/>
            <person name="Floyd S.K."/>
            <person name="Frommer W.B."/>
            <person name="Fujita T."/>
            <person name="Gramzow L."/>
            <person name="Gutensohn M."/>
            <person name="Harholt J."/>
            <person name="Hattori M."/>
            <person name="Heyl A."/>
            <person name="Hirai T."/>
            <person name="Hiwatashi Y."/>
            <person name="Ishikawa M."/>
            <person name="Iwata M."/>
            <person name="Karol K.G."/>
            <person name="Koehler B."/>
            <person name="Kolukisaoglu U."/>
            <person name="Kubo M."/>
            <person name="Kurata T."/>
            <person name="Lalonde S."/>
            <person name="Li K."/>
            <person name="Li Y."/>
            <person name="Litt A."/>
            <person name="Lyons E."/>
            <person name="Manning G."/>
            <person name="Maruyama T."/>
            <person name="Michael T.P."/>
            <person name="Mikami K."/>
            <person name="Miyazaki S."/>
            <person name="Morinaga S."/>
            <person name="Murata T."/>
            <person name="Mueller-Roeber B."/>
            <person name="Nelson D.R."/>
            <person name="Obara M."/>
            <person name="Oguri Y."/>
            <person name="Olmstead R.G."/>
            <person name="Onodera N."/>
            <person name="Petersen B.L."/>
            <person name="Pils B."/>
            <person name="Prigge M."/>
            <person name="Rensing S.A."/>
            <person name="Riano-Pachon D.M."/>
            <person name="Roberts A.W."/>
            <person name="Sato Y."/>
            <person name="Scheller H.V."/>
            <person name="Schulz B."/>
            <person name="Schulz C."/>
            <person name="Shakirov E.V."/>
            <person name="Shibagaki N."/>
            <person name="Shinohara N."/>
            <person name="Shippen D.E."/>
            <person name="Soerensen I."/>
            <person name="Sotooka R."/>
            <person name="Sugimoto N."/>
            <person name="Sugita M."/>
            <person name="Sumikawa N."/>
            <person name="Tanurdzic M."/>
            <person name="Theissen G."/>
            <person name="Ulvskov P."/>
            <person name="Wakazuki S."/>
            <person name="Weng J.K."/>
            <person name="Willats W.W."/>
            <person name="Wipf D."/>
            <person name="Wolf P.G."/>
            <person name="Yang L."/>
            <person name="Zimmer A.D."/>
            <person name="Zhu Q."/>
            <person name="Mitros T."/>
            <person name="Hellsten U."/>
            <person name="Loque D."/>
            <person name="Otillar R."/>
            <person name="Salamov A."/>
            <person name="Schmutz J."/>
            <person name="Shapiro H."/>
            <person name="Lindquist E."/>
            <person name="Lucas S."/>
            <person name="Rokhsar D."/>
            <person name="Grigoriev I.V."/>
        </authorList>
    </citation>
    <scope>NUCLEOTIDE SEQUENCE [LARGE SCALE GENOMIC DNA]</scope>
</reference>
<gene>
    <name evidence="5" type="primary">BAHDd3</name>
    <name evidence="5" type="ORF">SELMODRAFT_450208</name>
</gene>
<dbReference type="KEGG" id="smo:SELMODRAFT_450208"/>
<dbReference type="eggNOG" id="ENOG502QTU2">
    <property type="taxonomic scope" value="Eukaryota"/>
</dbReference>
<dbReference type="InterPro" id="IPR050317">
    <property type="entry name" value="Plant_Fungal_Acyltransferase"/>
</dbReference>
<protein>
    <submittedName>
        <fullName evidence="5">BAHD family acyltransferase, clade IV</fullName>
        <ecNumber evidence="5">2.3.1.-</ecNumber>
    </submittedName>
</protein>
<feature type="region of interest" description="Disordered" evidence="4">
    <location>
        <begin position="176"/>
        <end position="209"/>
    </location>
</feature>
<evidence type="ECO:0000313" key="6">
    <source>
        <dbReference type="Proteomes" id="UP000001514"/>
    </source>
</evidence>
<dbReference type="PANTHER" id="PTHR31642">
    <property type="entry name" value="TRICHOTHECENE 3-O-ACETYLTRANSFERASE"/>
    <property type="match status" value="1"/>
</dbReference>
<evidence type="ECO:0000313" key="5">
    <source>
        <dbReference type="EMBL" id="EFJ07642.1"/>
    </source>
</evidence>
<keyword evidence="3 5" id="KW-0012">Acyltransferase</keyword>
<dbReference type="InterPro" id="IPR023213">
    <property type="entry name" value="CAT-like_dom_sf"/>
</dbReference>
<keyword evidence="6" id="KW-1185">Reference proteome</keyword>
<dbReference type="OMA" id="CCYSIDL"/>
<dbReference type="GO" id="GO:0016747">
    <property type="term" value="F:acyltransferase activity, transferring groups other than amino-acyl groups"/>
    <property type="evidence" value="ECO:0000318"/>
    <property type="project" value="GO_Central"/>
</dbReference>
<evidence type="ECO:0000256" key="4">
    <source>
        <dbReference type="SAM" id="MobiDB-lite"/>
    </source>
</evidence>
<evidence type="ECO:0000256" key="3">
    <source>
        <dbReference type="ARBA" id="ARBA00023315"/>
    </source>
</evidence>
<dbReference type="STRING" id="88036.D8T6W7"/>
<dbReference type="Proteomes" id="UP000001514">
    <property type="component" value="Unassembled WGS sequence"/>
</dbReference>
<sequence length="424" mass="46381">MKVTRGEARIIKPSAPAAASLPAFIPLSSSDLVVPRVHVEIIYAFKAPAPPVADLEEGLAKVLSDYREWAGRLGKDENGRAVIDLNDEGVVFIEAEIDGELESVMPFNPSPLLLDLVPVNRGVPELLLIQVTKFTCGGITVGVARQHQVADGEGASAFMNAWASIVKKTPIVPPKHDRSFLMANDPPQPKFEHPEYKRPPPKADATQPEYPPLSVKKLHFSIDLLKKIKQSATTEGDARGPSTFVSLTSHLWKCITRARGIDGEVQTRVLIAANGRKRLVPPIPDDYFGNVISHASSHSTAKDLLEKPASYATDLIQASIKRLDNEYIRSQMDCVELQQKNPVQIARSGKTVLSPNLSVTSWVQLPIYELDFGYGTPVFAGGPYVPFEGISIMLPSYTRDGSIDVIIGLFEPDMAKLQDICFDV</sequence>
<dbReference type="EC" id="2.3.1.-" evidence="5"/>
<name>D8T6W7_SELML</name>
<dbReference type="AlphaFoldDB" id="D8T6W7"/>
<dbReference type="Gramene" id="EFJ07642">
    <property type="protein sequence ID" value="EFJ07642"/>
    <property type="gene ID" value="SELMODRAFT_450208"/>
</dbReference>
<keyword evidence="2 5" id="KW-0808">Transferase</keyword>
<proteinExistence type="inferred from homology"/>
<dbReference type="FunFam" id="3.30.559.10:FF:000008">
    <property type="entry name" value="Tryptamine hydroxycinnamoyl transferase"/>
    <property type="match status" value="1"/>
</dbReference>
<dbReference type="EMBL" id="GL377683">
    <property type="protein sequence ID" value="EFJ07642.1"/>
    <property type="molecule type" value="Genomic_DNA"/>
</dbReference>
<organism evidence="6">
    <name type="scientific">Selaginella moellendorffii</name>
    <name type="common">Spikemoss</name>
    <dbReference type="NCBI Taxonomy" id="88036"/>
    <lineage>
        <taxon>Eukaryota</taxon>
        <taxon>Viridiplantae</taxon>
        <taxon>Streptophyta</taxon>
        <taxon>Embryophyta</taxon>
        <taxon>Tracheophyta</taxon>
        <taxon>Lycopodiopsida</taxon>
        <taxon>Selaginellales</taxon>
        <taxon>Selaginellaceae</taxon>
        <taxon>Selaginella</taxon>
    </lineage>
</organism>
<dbReference type="HOGENOM" id="CLU_014546_2_0_1"/>
<accession>D8T6W7</accession>
<evidence type="ECO:0000256" key="2">
    <source>
        <dbReference type="ARBA" id="ARBA00022679"/>
    </source>
</evidence>
<dbReference type="InParanoid" id="D8T6W7"/>
<dbReference type="Gene3D" id="3.30.559.10">
    <property type="entry name" value="Chloramphenicol acetyltransferase-like domain"/>
    <property type="match status" value="2"/>
</dbReference>
<comment type="similarity">
    <text evidence="1">Belongs to the plant acyltransferase family.</text>
</comment>